<dbReference type="Pfam" id="PF04314">
    <property type="entry name" value="PCuAC"/>
    <property type="match status" value="1"/>
</dbReference>
<dbReference type="PANTHER" id="PTHR36302:SF1">
    <property type="entry name" value="COPPER CHAPERONE PCU(A)C"/>
    <property type="match status" value="1"/>
</dbReference>
<proteinExistence type="predicted"/>
<keyword evidence="1" id="KW-0732">Signal</keyword>
<dbReference type="SUPFAM" id="SSF110087">
    <property type="entry name" value="DR1885-like metal-binding protein"/>
    <property type="match status" value="1"/>
</dbReference>
<accession>A0A371B550</accession>
<comment type="caution">
    <text evidence="2">The sequence shown here is derived from an EMBL/GenBank/DDBJ whole genome shotgun (WGS) entry which is preliminary data.</text>
</comment>
<dbReference type="OrthoDB" id="9796962at2"/>
<feature type="signal peptide" evidence="1">
    <location>
        <begin position="1"/>
        <end position="23"/>
    </location>
</feature>
<sequence length="162" mass="16979">MKFKRASLLAGLVVPVLATPVLAHNFTIGKIAIGHPWTRETAATQSVGGGFLNIRNNGKTADRLVSASSPFAAEVQIHTMSMDGGVMKMRQLKDGITIPAGQTVELKPGGLHIMFIGLKQPFKKGGQIPAMLKFQKAGSVKVSFAVQPVGSAAPMEAGHAGH</sequence>
<dbReference type="RefSeq" id="WP_115549667.1">
    <property type="nucleotide sequence ID" value="NZ_QRGP01000002.1"/>
</dbReference>
<evidence type="ECO:0000256" key="1">
    <source>
        <dbReference type="SAM" id="SignalP"/>
    </source>
</evidence>
<dbReference type="PANTHER" id="PTHR36302">
    <property type="entry name" value="BLR7088 PROTEIN"/>
    <property type="match status" value="1"/>
</dbReference>
<dbReference type="AlphaFoldDB" id="A0A371B550"/>
<dbReference type="InterPro" id="IPR007410">
    <property type="entry name" value="LpqE-like"/>
</dbReference>
<dbReference type="InterPro" id="IPR036182">
    <property type="entry name" value="PCuAC_sf"/>
</dbReference>
<dbReference type="Gene3D" id="2.60.40.1890">
    <property type="entry name" value="PCu(A)C copper chaperone"/>
    <property type="match status" value="1"/>
</dbReference>
<dbReference type="EMBL" id="QRGP01000002">
    <property type="protein sequence ID" value="RDV02563.1"/>
    <property type="molecule type" value="Genomic_DNA"/>
</dbReference>
<feature type="chain" id="PRO_5016630872" evidence="1">
    <location>
        <begin position="24"/>
        <end position="162"/>
    </location>
</feature>
<dbReference type="InterPro" id="IPR058248">
    <property type="entry name" value="Lxx211020-like"/>
</dbReference>
<name>A0A371B550_9SPHN</name>
<gene>
    <name evidence="2" type="ORF">DXH95_11400</name>
</gene>
<evidence type="ECO:0000313" key="2">
    <source>
        <dbReference type="EMBL" id="RDV02563.1"/>
    </source>
</evidence>
<reference evidence="3" key="1">
    <citation type="submission" date="2018-08" db="EMBL/GenBank/DDBJ databases">
        <authorList>
            <person name="Kim S.-J."/>
            <person name="Jung G.-Y."/>
        </authorList>
    </citation>
    <scope>NUCLEOTIDE SEQUENCE [LARGE SCALE GENOMIC DNA]</scope>
    <source>
        <strain evidence="3">GY_G</strain>
    </source>
</reference>
<evidence type="ECO:0000313" key="3">
    <source>
        <dbReference type="Proteomes" id="UP000263833"/>
    </source>
</evidence>
<keyword evidence="3" id="KW-1185">Reference proteome</keyword>
<organism evidence="2 3">
    <name type="scientific">Sphingorhabdus pulchriflava</name>
    <dbReference type="NCBI Taxonomy" id="2292257"/>
    <lineage>
        <taxon>Bacteria</taxon>
        <taxon>Pseudomonadati</taxon>
        <taxon>Pseudomonadota</taxon>
        <taxon>Alphaproteobacteria</taxon>
        <taxon>Sphingomonadales</taxon>
        <taxon>Sphingomonadaceae</taxon>
        <taxon>Sphingorhabdus</taxon>
    </lineage>
</organism>
<protein>
    <submittedName>
        <fullName evidence="2">Copper chaperone PCu(A)C</fullName>
    </submittedName>
</protein>
<dbReference type="Proteomes" id="UP000263833">
    <property type="component" value="Unassembled WGS sequence"/>
</dbReference>